<sequence length="340" mass="37409">MTRVLSYNILAGGMTPCGGKSRRTEPLARLISAVQPDIIGLPEGLNPRKREEKAVVEELAEQLDMTLIRGDHPSAGNEFQVACLTRLPVLASQVHVRPGILTRPVLEVRVREEDGGELTVFVAHLIASFHKGWAAERLRRREVEAILEIMAAARGRPHLLMGDFNALAPGEPLRASALLRYVLYLDQTLPAGPGERDGHPHLAYVLPERLRPWQPFLAQLIRRRPVLWLIDALAGLYVPRKSIARLQHAGYVDCFRRSHPHDPGFTCPALMPAGRIDFIFASPELAPRLRSCWIVEEGNGVKGSQASDHLPVLAEFDPSTVHAAGGEQSRPQAVATLASS</sequence>
<gene>
    <name evidence="2" type="ORF">KTA_27860</name>
</gene>
<dbReference type="GO" id="GO:0003824">
    <property type="term" value="F:catalytic activity"/>
    <property type="evidence" value="ECO:0007669"/>
    <property type="project" value="InterPro"/>
</dbReference>
<dbReference type="InterPro" id="IPR036691">
    <property type="entry name" value="Endo/exonu/phosph_ase_sf"/>
</dbReference>
<dbReference type="GO" id="GO:0006506">
    <property type="term" value="P:GPI anchor biosynthetic process"/>
    <property type="evidence" value="ECO:0007669"/>
    <property type="project" value="TreeGrafter"/>
</dbReference>
<protein>
    <recommendedName>
        <fullName evidence="1">Endonuclease/exonuclease/phosphatase domain-containing protein</fullName>
    </recommendedName>
</protein>
<feature type="domain" description="Endonuclease/exonuclease/phosphatase" evidence="1">
    <location>
        <begin position="5"/>
        <end position="309"/>
    </location>
</feature>
<evidence type="ECO:0000259" key="1">
    <source>
        <dbReference type="Pfam" id="PF03372"/>
    </source>
</evidence>
<dbReference type="InterPro" id="IPR051916">
    <property type="entry name" value="GPI-anchor_lipid_remodeler"/>
</dbReference>
<proteinExistence type="predicted"/>
<dbReference type="AlphaFoldDB" id="A0A455T208"/>
<dbReference type="InterPro" id="IPR005135">
    <property type="entry name" value="Endo/exonuclease/phosphatase"/>
</dbReference>
<dbReference type="GO" id="GO:0016020">
    <property type="term" value="C:membrane"/>
    <property type="evidence" value="ECO:0007669"/>
    <property type="project" value="GOC"/>
</dbReference>
<dbReference type="SUPFAM" id="SSF56219">
    <property type="entry name" value="DNase I-like"/>
    <property type="match status" value="1"/>
</dbReference>
<dbReference type="PANTHER" id="PTHR14859:SF1">
    <property type="entry name" value="PGAP2-INTERACTING PROTEIN"/>
    <property type="match status" value="1"/>
</dbReference>
<dbReference type="Gene3D" id="3.60.10.10">
    <property type="entry name" value="Endonuclease/exonuclease/phosphatase"/>
    <property type="match status" value="1"/>
</dbReference>
<organism evidence="2">
    <name type="scientific">Thermogemmatispora argillosa</name>
    <dbReference type="NCBI Taxonomy" id="2045280"/>
    <lineage>
        <taxon>Bacteria</taxon>
        <taxon>Bacillati</taxon>
        <taxon>Chloroflexota</taxon>
        <taxon>Ktedonobacteria</taxon>
        <taxon>Thermogemmatisporales</taxon>
        <taxon>Thermogemmatisporaceae</taxon>
        <taxon>Thermogemmatispora</taxon>
    </lineage>
</organism>
<dbReference type="EMBL" id="AP019377">
    <property type="protein sequence ID" value="BBH94587.1"/>
    <property type="molecule type" value="Genomic_DNA"/>
</dbReference>
<accession>A0A455T208</accession>
<dbReference type="PANTHER" id="PTHR14859">
    <property type="entry name" value="CALCOFLUOR WHITE HYPERSENSITIVE PROTEIN PRECURSOR"/>
    <property type="match status" value="1"/>
</dbReference>
<reference evidence="2" key="1">
    <citation type="submission" date="2018-12" db="EMBL/GenBank/DDBJ databases">
        <title>Novel natural products biosynthetic potential of the class Ktedonobacteria.</title>
        <authorList>
            <person name="Zheng Y."/>
            <person name="Saitou A."/>
            <person name="Wang C.M."/>
            <person name="Toyoda A."/>
            <person name="Minakuchi Y."/>
            <person name="Sekiguchi Y."/>
            <person name="Ueda K."/>
            <person name="Takano H."/>
            <person name="Sakai Y."/>
            <person name="Yokota A."/>
            <person name="Yabe S."/>
        </authorList>
    </citation>
    <scope>NUCLEOTIDE SEQUENCE</scope>
    <source>
        <strain evidence="2">A3-2</strain>
    </source>
</reference>
<name>A0A455T208_9CHLR</name>
<dbReference type="Pfam" id="PF03372">
    <property type="entry name" value="Exo_endo_phos"/>
    <property type="match status" value="1"/>
</dbReference>
<evidence type="ECO:0000313" key="2">
    <source>
        <dbReference type="EMBL" id="BBH94587.1"/>
    </source>
</evidence>